<proteinExistence type="predicted"/>
<dbReference type="Gene3D" id="3.20.20.370">
    <property type="entry name" value="Glycoside hydrolase/deacetylase"/>
    <property type="match status" value="1"/>
</dbReference>
<accession>A0A0M2R7M5</accession>
<dbReference type="GO" id="GO:0005975">
    <property type="term" value="P:carbohydrate metabolic process"/>
    <property type="evidence" value="ECO:0007669"/>
    <property type="project" value="InterPro"/>
</dbReference>
<sequence length="303" mass="34753">MSFSYQGGHILLYHGVFSKIPSGLESRLHNVFPDEFKRQIKWLSREFEIVSMDEFTTAKDNRGLATITFDDAYADLFSYAIPWLVGEGIPSTVFINSNLVCGDIFWRDKVRFVLTEQLEEDFLTFFAQEQWTKKIRPERFYKDSKQPGLNSHLVDQALNVFFAERHLDQELLTLTKVIAKPSDLINDPLIHYGNHSASHYVLSSLKPDQQCEEIISCQNWLNKGKYRCTSSFALPFGGTQDADENTHALINEAGCSAILMSRQAVNRNQQKDPITELPIFERYMAPSTVDELIVLSRQLDQTL</sequence>
<dbReference type="Proteomes" id="UP000034491">
    <property type="component" value="Unassembled WGS sequence"/>
</dbReference>
<dbReference type="SUPFAM" id="SSF88713">
    <property type="entry name" value="Glycoside hydrolase/deacetylase"/>
    <property type="match status" value="1"/>
</dbReference>
<dbReference type="InterPro" id="IPR051398">
    <property type="entry name" value="Polysacch_Deacetylase"/>
</dbReference>
<dbReference type="STRING" id="1549748.WH95_04195"/>
<comment type="caution">
    <text evidence="1">The sequence shown here is derived from an EMBL/GenBank/DDBJ whole genome shotgun (WGS) entry which is preliminary data.</text>
</comment>
<dbReference type="EMBL" id="LANI01000003">
    <property type="protein sequence ID" value="KKJ77666.1"/>
    <property type="molecule type" value="Genomic_DNA"/>
</dbReference>
<evidence type="ECO:0000313" key="1">
    <source>
        <dbReference type="EMBL" id="KKJ77666.1"/>
    </source>
</evidence>
<dbReference type="OrthoDB" id="9814639at2"/>
<dbReference type="PANTHER" id="PTHR34216:SF7">
    <property type="entry name" value="POLY-BETA-1,6-N-ACETYL-D-GLUCOSAMINE N-DEACETYLASE"/>
    <property type="match status" value="1"/>
</dbReference>
<organism evidence="1 2">
    <name type="scientific">Kiloniella litopenaei</name>
    <dbReference type="NCBI Taxonomy" id="1549748"/>
    <lineage>
        <taxon>Bacteria</taxon>
        <taxon>Pseudomonadati</taxon>
        <taxon>Pseudomonadota</taxon>
        <taxon>Alphaproteobacteria</taxon>
        <taxon>Rhodospirillales</taxon>
        <taxon>Kiloniellaceae</taxon>
        <taxon>Kiloniella</taxon>
    </lineage>
</organism>
<dbReference type="AlphaFoldDB" id="A0A0M2R7M5"/>
<protein>
    <submittedName>
        <fullName evidence="1">Uncharacterized protein</fullName>
    </submittedName>
</protein>
<gene>
    <name evidence="1" type="ORF">WH95_04195</name>
</gene>
<dbReference type="PANTHER" id="PTHR34216">
    <property type="match status" value="1"/>
</dbReference>
<evidence type="ECO:0000313" key="2">
    <source>
        <dbReference type="Proteomes" id="UP000034491"/>
    </source>
</evidence>
<reference evidence="1 2" key="1">
    <citation type="submission" date="2015-03" db="EMBL/GenBank/DDBJ databases">
        <title>Genome sequence of Kiloniella sp. P1-1, isolated from the gut microflora of Pacific white shrimp, Penaeus vannamei.</title>
        <authorList>
            <person name="Shao Z."/>
            <person name="Wang L."/>
            <person name="Li X."/>
        </authorList>
    </citation>
    <scope>NUCLEOTIDE SEQUENCE [LARGE SCALE GENOMIC DNA]</scope>
    <source>
        <strain evidence="1 2">P1-1</strain>
    </source>
</reference>
<dbReference type="RefSeq" id="WP_046503474.1">
    <property type="nucleotide sequence ID" value="NZ_LANI01000003.1"/>
</dbReference>
<name>A0A0M2R7M5_9PROT</name>
<dbReference type="InterPro" id="IPR011330">
    <property type="entry name" value="Glyco_hydro/deAcase_b/a-brl"/>
</dbReference>
<keyword evidence="2" id="KW-1185">Reference proteome</keyword>